<gene>
    <name evidence="1" type="ORF">FGO68_gene16060</name>
</gene>
<dbReference type="AlphaFoldDB" id="A0A8J8NXX9"/>
<evidence type="ECO:0000313" key="2">
    <source>
        <dbReference type="Proteomes" id="UP000785679"/>
    </source>
</evidence>
<organism evidence="1 2">
    <name type="scientific">Halteria grandinella</name>
    <dbReference type="NCBI Taxonomy" id="5974"/>
    <lineage>
        <taxon>Eukaryota</taxon>
        <taxon>Sar</taxon>
        <taxon>Alveolata</taxon>
        <taxon>Ciliophora</taxon>
        <taxon>Intramacronucleata</taxon>
        <taxon>Spirotrichea</taxon>
        <taxon>Stichotrichia</taxon>
        <taxon>Sporadotrichida</taxon>
        <taxon>Halteriidae</taxon>
        <taxon>Halteria</taxon>
    </lineage>
</organism>
<dbReference type="EMBL" id="RRYP01005237">
    <property type="protein sequence ID" value="TNV82211.1"/>
    <property type="molecule type" value="Genomic_DNA"/>
</dbReference>
<proteinExistence type="predicted"/>
<sequence>MNRSIRLFEKAQKPQNSKLKFERFQCLKSIDSVIRLDGPVPSKLTDFALNRHESYAVIPLELLSPTKFKFVQKPNLLISIGEKDFDDSPQANQIDDHLHLNEAVRHVKIDLGEMLKNLVGIPEFIFKTSNNLEGIEIKESIINDHKKFTIEGKSKLILKPNVKSLQVQVNCLFELFNMPNTFGSSSSSYGRHFTNL</sequence>
<keyword evidence="2" id="KW-1185">Reference proteome</keyword>
<evidence type="ECO:0000313" key="1">
    <source>
        <dbReference type="EMBL" id="TNV82211.1"/>
    </source>
</evidence>
<comment type="caution">
    <text evidence="1">The sequence shown here is derived from an EMBL/GenBank/DDBJ whole genome shotgun (WGS) entry which is preliminary data.</text>
</comment>
<protein>
    <submittedName>
        <fullName evidence="1">Uncharacterized protein</fullName>
    </submittedName>
</protein>
<reference evidence="1" key="1">
    <citation type="submission" date="2019-06" db="EMBL/GenBank/DDBJ databases">
        <authorList>
            <person name="Zheng W."/>
        </authorList>
    </citation>
    <scope>NUCLEOTIDE SEQUENCE</scope>
    <source>
        <strain evidence="1">QDHG01</strain>
    </source>
</reference>
<dbReference type="Proteomes" id="UP000785679">
    <property type="component" value="Unassembled WGS sequence"/>
</dbReference>
<name>A0A8J8NXX9_HALGN</name>
<accession>A0A8J8NXX9</accession>